<name>A0A4S8LUH7_DENBC</name>
<accession>A0A4S8LUH7</accession>
<evidence type="ECO:0000313" key="1">
    <source>
        <dbReference type="EMBL" id="THU92753.1"/>
    </source>
</evidence>
<dbReference type="EMBL" id="ML179269">
    <property type="protein sequence ID" value="THU92753.1"/>
    <property type="molecule type" value="Genomic_DNA"/>
</dbReference>
<dbReference type="AlphaFoldDB" id="A0A4S8LUH7"/>
<proteinExistence type="predicted"/>
<keyword evidence="2" id="KW-1185">Reference proteome</keyword>
<protein>
    <submittedName>
        <fullName evidence="1">Uncharacterized protein</fullName>
    </submittedName>
</protein>
<evidence type="ECO:0000313" key="2">
    <source>
        <dbReference type="Proteomes" id="UP000297245"/>
    </source>
</evidence>
<sequence length="94" mass="10048">MRAGSKVGFHGAQGQGFWVKVSGSRVLGSVCHGIGPNQSAKLGSCEVSVKVACPSVKNRSKGKDHSSHRQGIRVINRERVSKDTAPTVQYRDAM</sequence>
<organism evidence="1 2">
    <name type="scientific">Dendrothele bispora (strain CBS 962.96)</name>
    <dbReference type="NCBI Taxonomy" id="1314807"/>
    <lineage>
        <taxon>Eukaryota</taxon>
        <taxon>Fungi</taxon>
        <taxon>Dikarya</taxon>
        <taxon>Basidiomycota</taxon>
        <taxon>Agaricomycotina</taxon>
        <taxon>Agaricomycetes</taxon>
        <taxon>Agaricomycetidae</taxon>
        <taxon>Agaricales</taxon>
        <taxon>Agaricales incertae sedis</taxon>
        <taxon>Dendrothele</taxon>
    </lineage>
</organism>
<reference evidence="1 2" key="1">
    <citation type="journal article" date="2019" name="Nat. Ecol. Evol.">
        <title>Megaphylogeny resolves global patterns of mushroom evolution.</title>
        <authorList>
            <person name="Varga T."/>
            <person name="Krizsan K."/>
            <person name="Foldi C."/>
            <person name="Dima B."/>
            <person name="Sanchez-Garcia M."/>
            <person name="Sanchez-Ramirez S."/>
            <person name="Szollosi G.J."/>
            <person name="Szarkandi J.G."/>
            <person name="Papp V."/>
            <person name="Albert L."/>
            <person name="Andreopoulos W."/>
            <person name="Angelini C."/>
            <person name="Antonin V."/>
            <person name="Barry K.W."/>
            <person name="Bougher N.L."/>
            <person name="Buchanan P."/>
            <person name="Buyck B."/>
            <person name="Bense V."/>
            <person name="Catcheside P."/>
            <person name="Chovatia M."/>
            <person name="Cooper J."/>
            <person name="Damon W."/>
            <person name="Desjardin D."/>
            <person name="Finy P."/>
            <person name="Geml J."/>
            <person name="Haridas S."/>
            <person name="Hughes K."/>
            <person name="Justo A."/>
            <person name="Karasinski D."/>
            <person name="Kautmanova I."/>
            <person name="Kiss B."/>
            <person name="Kocsube S."/>
            <person name="Kotiranta H."/>
            <person name="LaButti K.M."/>
            <person name="Lechner B.E."/>
            <person name="Liimatainen K."/>
            <person name="Lipzen A."/>
            <person name="Lukacs Z."/>
            <person name="Mihaltcheva S."/>
            <person name="Morgado L.N."/>
            <person name="Niskanen T."/>
            <person name="Noordeloos M.E."/>
            <person name="Ohm R.A."/>
            <person name="Ortiz-Santana B."/>
            <person name="Ovrebo C."/>
            <person name="Racz N."/>
            <person name="Riley R."/>
            <person name="Savchenko A."/>
            <person name="Shiryaev A."/>
            <person name="Soop K."/>
            <person name="Spirin V."/>
            <person name="Szebenyi C."/>
            <person name="Tomsovsky M."/>
            <person name="Tulloss R.E."/>
            <person name="Uehling J."/>
            <person name="Grigoriev I.V."/>
            <person name="Vagvolgyi C."/>
            <person name="Papp T."/>
            <person name="Martin F.M."/>
            <person name="Miettinen O."/>
            <person name="Hibbett D.S."/>
            <person name="Nagy L.G."/>
        </authorList>
    </citation>
    <scope>NUCLEOTIDE SEQUENCE [LARGE SCALE GENOMIC DNA]</scope>
    <source>
        <strain evidence="1 2">CBS 962.96</strain>
    </source>
</reference>
<gene>
    <name evidence="1" type="ORF">K435DRAFT_206148</name>
</gene>
<dbReference type="Proteomes" id="UP000297245">
    <property type="component" value="Unassembled WGS sequence"/>
</dbReference>